<accession>A0A832SSX1</accession>
<proteinExistence type="predicted"/>
<dbReference type="Proteomes" id="UP000619545">
    <property type="component" value="Unassembled WGS sequence"/>
</dbReference>
<gene>
    <name evidence="1" type="ORF">HA336_00685</name>
</gene>
<dbReference type="RefSeq" id="WP_011019467.1">
    <property type="nucleotide sequence ID" value="NZ_DUJS01000001.1"/>
</dbReference>
<dbReference type="GeneID" id="1477200"/>
<evidence type="ECO:0000313" key="1">
    <source>
        <dbReference type="EMBL" id="HII69732.1"/>
    </source>
</evidence>
<organism evidence="1 2">
    <name type="scientific">Methanopyrus kandleri</name>
    <dbReference type="NCBI Taxonomy" id="2320"/>
    <lineage>
        <taxon>Archaea</taxon>
        <taxon>Methanobacteriati</taxon>
        <taxon>Methanobacteriota</taxon>
        <taxon>Methanomada group</taxon>
        <taxon>Methanopyri</taxon>
        <taxon>Methanopyrales</taxon>
        <taxon>Methanopyraceae</taxon>
        <taxon>Methanopyrus</taxon>
    </lineage>
</organism>
<evidence type="ECO:0000313" key="2">
    <source>
        <dbReference type="Proteomes" id="UP000619545"/>
    </source>
</evidence>
<name>A0A832SSX1_9EURY</name>
<dbReference type="EMBL" id="DUJS01000001">
    <property type="protein sequence ID" value="HII69732.1"/>
    <property type="molecule type" value="Genomic_DNA"/>
</dbReference>
<comment type="caution">
    <text evidence="1">The sequence shown here is derived from an EMBL/GenBank/DDBJ whole genome shotgun (WGS) entry which is preliminary data.</text>
</comment>
<dbReference type="AlphaFoldDB" id="A0A832SSX1"/>
<sequence>MDWNDPLQPEESALEKLHVAMPKPCETLGDFEIFRRVVLSTLESCEGLAGLLKGEGIEETHPIRFLLEVLDTPSTLAEAAERLIHWTISGVSGLWEGLRGTVDPAEIVLLHFLQLRRFFVRRTPEYLEDPGLESVLEPLSVEVALMACAGGLLEREDLKEAAEYVADGVGVDERVLELLPELGVRYGSLVPRFASPTRVWVIFALLCHTCANRTVPPEELVKPLKELRPGPIDEIEYSVREALHEAVGGLGIDDEEVLRWVGSILVDSVEHALELADTLSRWEELAVKIPGAGAVIRLGEVEIQPGEYDPIWEPGPQEEVHESVVERVRELVEEEANGAVERLYELDMEEAGELVGDDALDDLLDDSIEELRKRRMR</sequence>
<reference evidence="1" key="1">
    <citation type="journal article" date="2020" name="bioRxiv">
        <title>A rank-normalized archaeal taxonomy based on genome phylogeny resolves widespread incomplete and uneven classifications.</title>
        <authorList>
            <person name="Rinke C."/>
            <person name="Chuvochina M."/>
            <person name="Mussig A.J."/>
            <person name="Chaumeil P.-A."/>
            <person name="Waite D.W."/>
            <person name="Whitman W.B."/>
            <person name="Parks D.H."/>
            <person name="Hugenholtz P."/>
        </authorList>
    </citation>
    <scope>NUCLEOTIDE SEQUENCE</scope>
    <source>
        <strain evidence="1">UBA8853</strain>
    </source>
</reference>
<protein>
    <submittedName>
        <fullName evidence="1">Uncharacterized protein</fullName>
    </submittedName>
</protein>